<proteinExistence type="predicted"/>
<gene>
    <name evidence="1" type="ORF">AN640_08880</name>
</gene>
<dbReference type="Proteomes" id="UP000188637">
    <property type="component" value="Unassembled WGS sequence"/>
</dbReference>
<evidence type="ECO:0000313" key="1">
    <source>
        <dbReference type="EMBL" id="ONI40288.1"/>
    </source>
</evidence>
<evidence type="ECO:0000313" key="2">
    <source>
        <dbReference type="Proteomes" id="UP000188637"/>
    </source>
</evidence>
<sequence length="314" mass="33872">MKSLKTDIIRLLFITVGSLLMGLATNGVLVPNKLLSGGVSGIAMILYFLYDINISLVIVTVNIPLFILGAFFLKRSFLAYSLFGMLMLSFWIEVTTSFTIPMDSELSVAVVGGILNGIGIGIIFRADASSGGIDILAKIVNKYFSISMASVGLMINAIILGIGVVFFGIDIAVLTLSTMFVASCVTNFAVDGVNQKRTIFIITDEEHYEQISNDLLEDLHRGVTIIPAIGAYTHQNKYILYTNIGIRELAKVKSIVLSNDKHAFVTVSAVAQVIGHGKGFITASSVEQIPLKSKANKSSNNSKNMSSDKDKTSK</sequence>
<comment type="caution">
    <text evidence="1">The sequence shown here is derived from an EMBL/GenBank/DDBJ whole genome shotgun (WGS) entry which is preliminary data.</text>
</comment>
<name>A0ACC8XCD9_9FIRM</name>
<reference evidence="1" key="1">
    <citation type="submission" date="2016-08" db="EMBL/GenBank/DDBJ databases">
        <authorList>
            <person name="Ngugi D.K."/>
            <person name="Miyake S."/>
            <person name="Stingl U."/>
        </authorList>
    </citation>
    <scope>NUCLEOTIDE SEQUENCE</scope>
    <source>
        <strain evidence="1">SCG-D08WGA-EpuloA1</strain>
    </source>
</reference>
<accession>A0ACC8XCD9</accession>
<organism evidence="1 2">
    <name type="scientific">Candidatus Epulonipiscium fishelsonii</name>
    <dbReference type="NCBI Taxonomy" id="77094"/>
    <lineage>
        <taxon>Bacteria</taxon>
        <taxon>Bacillati</taxon>
        <taxon>Bacillota</taxon>
        <taxon>Clostridia</taxon>
        <taxon>Lachnospirales</taxon>
        <taxon>Lachnospiraceae</taxon>
        <taxon>Candidatus Epulonipiscium</taxon>
    </lineage>
</organism>
<protein>
    <submittedName>
        <fullName evidence="1">Uncharacterized protein</fullName>
    </submittedName>
</protein>
<dbReference type="EMBL" id="LJHD01000242">
    <property type="protein sequence ID" value="ONI40288.1"/>
    <property type="molecule type" value="Genomic_DNA"/>
</dbReference>
<keyword evidence="2" id="KW-1185">Reference proteome</keyword>